<dbReference type="AlphaFoldDB" id="A0A401Z0H4"/>
<name>A0A401Z0H4_9ACTN</name>
<accession>A0A401Z0H4</accession>
<gene>
    <name evidence="1" type="primary">higB3</name>
    <name evidence="1" type="ORF">EHYA_08135</name>
</gene>
<evidence type="ECO:0000313" key="2">
    <source>
        <dbReference type="Proteomes" id="UP000286931"/>
    </source>
</evidence>
<comment type="caution">
    <text evidence="1">The sequence shown here is derived from an EMBL/GenBank/DDBJ whole genome shotgun (WGS) entry which is preliminary data.</text>
</comment>
<proteinExistence type="predicted"/>
<reference evidence="1 2" key="1">
    <citation type="submission" date="2018-12" db="EMBL/GenBank/DDBJ databases">
        <title>Draft genome sequence of Embleya hyalina NBRC 13850T.</title>
        <authorList>
            <person name="Komaki H."/>
            <person name="Hosoyama A."/>
            <person name="Kimura A."/>
            <person name="Ichikawa N."/>
            <person name="Tamura T."/>
        </authorList>
    </citation>
    <scope>NUCLEOTIDE SEQUENCE [LARGE SCALE GENOMIC DNA]</scope>
    <source>
        <strain evidence="1 2">NBRC 13850</strain>
    </source>
</reference>
<protein>
    <submittedName>
        <fullName evidence="1">Putative toxin HigB3</fullName>
    </submittedName>
</protein>
<keyword evidence="2" id="KW-1185">Reference proteome</keyword>
<dbReference type="Proteomes" id="UP000286931">
    <property type="component" value="Unassembled WGS sequence"/>
</dbReference>
<dbReference type="Pfam" id="PF05973">
    <property type="entry name" value="Gp49"/>
    <property type="match status" value="1"/>
</dbReference>
<evidence type="ECO:0000313" key="1">
    <source>
        <dbReference type="EMBL" id="GCE00410.1"/>
    </source>
</evidence>
<dbReference type="EMBL" id="BIFH01000039">
    <property type="protein sequence ID" value="GCE00410.1"/>
    <property type="molecule type" value="Genomic_DNA"/>
</dbReference>
<dbReference type="InterPro" id="IPR009241">
    <property type="entry name" value="HigB-like"/>
</dbReference>
<organism evidence="1 2">
    <name type="scientific">Embleya hyalina</name>
    <dbReference type="NCBI Taxonomy" id="516124"/>
    <lineage>
        <taxon>Bacteria</taxon>
        <taxon>Bacillati</taxon>
        <taxon>Actinomycetota</taxon>
        <taxon>Actinomycetes</taxon>
        <taxon>Kitasatosporales</taxon>
        <taxon>Streptomycetaceae</taxon>
        <taxon>Embleya</taxon>
    </lineage>
</organism>
<sequence length="113" mass="13128">MESWFLKLCETDAHSAALIVEAIDLLAQRGPTLGRPLVDTLQGSRLPNLKELRPASRRRTEIRILFVFDPDRQAIFLVAGDKAGQWSRWYEEAIPLAEARYQEYREEQKEQRS</sequence>